<evidence type="ECO:0000256" key="3">
    <source>
        <dbReference type="ARBA" id="ARBA00023139"/>
    </source>
</evidence>
<reference evidence="10" key="1">
    <citation type="submission" date="2020-11" db="EMBL/GenBank/DDBJ databases">
        <title>Azospira inquinata sp. nov.</title>
        <authorList>
            <person name="Moe W.M."/>
            <person name="Mikes M.C."/>
        </authorList>
    </citation>
    <scope>NUCLEOTIDE SEQUENCE</scope>
    <source>
        <strain evidence="10">Azo-3</strain>
    </source>
</reference>
<dbReference type="InterPro" id="IPR019734">
    <property type="entry name" value="TPR_rpt"/>
</dbReference>
<dbReference type="PANTHER" id="PTHR37423">
    <property type="entry name" value="SOLUBLE LYTIC MUREIN TRANSGLYCOSYLASE-RELATED"/>
    <property type="match status" value="1"/>
</dbReference>
<dbReference type="PROSITE" id="PS51257">
    <property type="entry name" value="PROKAR_LIPOPROTEIN"/>
    <property type="match status" value="1"/>
</dbReference>
<sequence length="270" mass="30550">MRSLPAKAPLFAAILAALTLAGCGLFPEQKDETVNWSANKLYAEAKDAMSEGTWDKAVKYYEKLESRYPYGRYAQQAQIEVAYAYFKQGESASAIAACDRFIKLHPNHPNVDYVYYLKGLATFNEDLGILGGLADQDQSERDPKGMSESFDAFKTLATRYPDSKYTPDAVLRLKYLVNAMASHEVHVAEFYMKRGAYLAAANRAQEAIKNYPEAPAIEEALFIMVLAYDKLGMTDLRDDADRVMHKSFPNSEYYKRGLSKPKGPWWKLWN</sequence>
<comment type="similarity">
    <text evidence="6">Belongs to the BamD family.</text>
</comment>
<proteinExistence type="inferred from homology"/>
<accession>A0A975SND5</accession>
<feature type="domain" description="Outer membrane lipoprotein BamD-like" evidence="9">
    <location>
        <begin position="37"/>
        <end position="240"/>
    </location>
</feature>
<dbReference type="KEGG" id="aiq:Azoinq_01065"/>
<dbReference type="InterPro" id="IPR039565">
    <property type="entry name" value="BamD-like"/>
</dbReference>
<dbReference type="GO" id="GO:0051205">
    <property type="term" value="P:protein insertion into membrane"/>
    <property type="evidence" value="ECO:0007669"/>
    <property type="project" value="UniProtKB-UniRule"/>
</dbReference>
<feature type="repeat" description="TPR" evidence="7">
    <location>
        <begin position="75"/>
        <end position="108"/>
    </location>
</feature>
<dbReference type="AlphaFoldDB" id="A0A975SND5"/>
<evidence type="ECO:0000256" key="1">
    <source>
        <dbReference type="ARBA" id="ARBA00022729"/>
    </source>
</evidence>
<dbReference type="GO" id="GO:1990063">
    <property type="term" value="C:Bam protein complex"/>
    <property type="evidence" value="ECO:0007669"/>
    <property type="project" value="TreeGrafter"/>
</dbReference>
<dbReference type="Pfam" id="PF13525">
    <property type="entry name" value="YfiO"/>
    <property type="match status" value="1"/>
</dbReference>
<keyword evidence="7" id="KW-0802">TPR repeat</keyword>
<dbReference type="EMBL" id="CP064782">
    <property type="protein sequence ID" value="QWT49241.1"/>
    <property type="molecule type" value="Genomic_DNA"/>
</dbReference>
<evidence type="ECO:0000259" key="9">
    <source>
        <dbReference type="Pfam" id="PF13525"/>
    </source>
</evidence>
<dbReference type="RefSeq" id="WP_216127770.1">
    <property type="nucleotide sequence ID" value="NZ_CP064782.1"/>
</dbReference>
<dbReference type="NCBIfam" id="TIGR03302">
    <property type="entry name" value="OM_YfiO"/>
    <property type="match status" value="1"/>
</dbReference>
<evidence type="ECO:0000256" key="7">
    <source>
        <dbReference type="PROSITE-ProRule" id="PRU00339"/>
    </source>
</evidence>
<evidence type="ECO:0000313" key="11">
    <source>
        <dbReference type="Proteomes" id="UP000683428"/>
    </source>
</evidence>
<organism evidence="10 11">
    <name type="scientific">Azospira inquinata</name>
    <dbReference type="NCBI Taxonomy" id="2785627"/>
    <lineage>
        <taxon>Bacteria</taxon>
        <taxon>Pseudomonadati</taxon>
        <taxon>Pseudomonadota</taxon>
        <taxon>Betaproteobacteria</taxon>
        <taxon>Rhodocyclales</taxon>
        <taxon>Rhodocyclaceae</taxon>
        <taxon>Azospira</taxon>
    </lineage>
</organism>
<protein>
    <recommendedName>
        <fullName evidence="6">Outer membrane protein assembly factor BamD</fullName>
    </recommendedName>
</protein>
<dbReference type="InterPro" id="IPR017689">
    <property type="entry name" value="BamD"/>
</dbReference>
<keyword evidence="1 6" id="KW-0732">Signal</keyword>
<dbReference type="Proteomes" id="UP000683428">
    <property type="component" value="Chromosome"/>
</dbReference>
<dbReference type="GO" id="GO:0043165">
    <property type="term" value="P:Gram-negative-bacterium-type cell outer membrane assembly"/>
    <property type="evidence" value="ECO:0007669"/>
    <property type="project" value="UniProtKB-UniRule"/>
</dbReference>
<comment type="function">
    <text evidence="6">Part of the outer membrane protein assembly complex, which is involved in assembly and insertion of beta-barrel proteins into the outer membrane.</text>
</comment>
<keyword evidence="3 6" id="KW-0564">Palmitate</keyword>
<gene>
    <name evidence="6" type="primary">bamD</name>
    <name evidence="10" type="ORF">Azoinq_01065</name>
</gene>
<comment type="subcellular location">
    <subcellularLocation>
        <location evidence="6">Cell outer membrane</location>
        <topology evidence="6">Lipid-anchor</topology>
    </subcellularLocation>
</comment>
<keyword evidence="2 6" id="KW-0472">Membrane</keyword>
<evidence type="ECO:0000256" key="8">
    <source>
        <dbReference type="SAM" id="SignalP"/>
    </source>
</evidence>
<evidence type="ECO:0000256" key="5">
    <source>
        <dbReference type="ARBA" id="ARBA00023288"/>
    </source>
</evidence>
<comment type="subunit">
    <text evidence="6">Part of the Bam complex.</text>
</comment>
<dbReference type="HAMAP" id="MF_00922">
    <property type="entry name" value="OM_assembly_BamD"/>
    <property type="match status" value="1"/>
</dbReference>
<keyword evidence="4 6" id="KW-0998">Cell outer membrane</keyword>
<keyword evidence="5 6" id="KW-0449">Lipoprotein</keyword>
<feature type="chain" id="PRO_5037294538" description="Outer membrane protein assembly factor BamD" evidence="8">
    <location>
        <begin position="22"/>
        <end position="270"/>
    </location>
</feature>
<keyword evidence="11" id="KW-1185">Reference proteome</keyword>
<dbReference type="CDD" id="cd15830">
    <property type="entry name" value="BamD"/>
    <property type="match status" value="1"/>
</dbReference>
<evidence type="ECO:0000256" key="4">
    <source>
        <dbReference type="ARBA" id="ARBA00023237"/>
    </source>
</evidence>
<feature type="signal peptide" evidence="8">
    <location>
        <begin position="1"/>
        <end position="21"/>
    </location>
</feature>
<dbReference type="PANTHER" id="PTHR37423:SF1">
    <property type="entry name" value="OUTER MEMBRANE PROTEIN ASSEMBLY FACTOR BAMD"/>
    <property type="match status" value="1"/>
</dbReference>
<evidence type="ECO:0000256" key="6">
    <source>
        <dbReference type="HAMAP-Rule" id="MF_00922"/>
    </source>
</evidence>
<evidence type="ECO:0000256" key="2">
    <source>
        <dbReference type="ARBA" id="ARBA00023136"/>
    </source>
</evidence>
<evidence type="ECO:0000313" key="10">
    <source>
        <dbReference type="EMBL" id="QWT49241.1"/>
    </source>
</evidence>
<dbReference type="PROSITE" id="PS50005">
    <property type="entry name" value="TPR"/>
    <property type="match status" value="1"/>
</dbReference>
<name>A0A975SND5_9RHOO</name>